<reference evidence="2" key="1">
    <citation type="submission" date="2016-10" db="EMBL/GenBank/DDBJ databases">
        <authorList>
            <person name="Varghese N."/>
            <person name="Submissions S."/>
        </authorList>
    </citation>
    <scope>NUCLEOTIDE SEQUENCE [LARGE SCALE GENOMIC DNA]</scope>
    <source>
        <strain evidence="2">IBRC-M 10655</strain>
    </source>
</reference>
<evidence type="ECO:0000313" key="2">
    <source>
        <dbReference type="Proteomes" id="UP000199651"/>
    </source>
</evidence>
<proteinExistence type="predicted"/>
<dbReference type="Pfam" id="PF06841">
    <property type="entry name" value="Phage_T4_gp19"/>
    <property type="match status" value="1"/>
</dbReference>
<gene>
    <name evidence="1" type="ORF">SAMN05192558_105129</name>
</gene>
<protein>
    <submittedName>
        <fullName evidence="1">Conserved hypothetical phage tail region protein</fullName>
    </submittedName>
</protein>
<dbReference type="OrthoDB" id="9790161at2"/>
<dbReference type="STRING" id="504798.SAMN05421871_102179"/>
<dbReference type="AlphaFoldDB" id="A0A1H0N0P7"/>
<dbReference type="InterPro" id="IPR011747">
    <property type="entry name" value="CHP02241"/>
</dbReference>
<sequence>MAAGLNSSQPNDALTAARFSITIDGYEIASFSELQGITTEVEPVELMESTDKEVVLKKLPGKTKPATLVLKRGKNASMELWAWHEAVLMGDIVAARKSCSLIMYGTDGKPVARYHLEHAWPSKLEIGALKAGSSEVLMETVTIVSERIQRVSV</sequence>
<dbReference type="RefSeq" id="WP_091374679.1">
    <property type="nucleotide sequence ID" value="NZ_FNDV01000002.1"/>
</dbReference>
<dbReference type="PANTHER" id="PTHR38009">
    <property type="entry name" value="CONSERVED HYPOTHETICAL PHAGE TAIL PROTEIN"/>
    <property type="match status" value="1"/>
</dbReference>
<name>A0A1H0N0P7_9PSEU</name>
<dbReference type="PANTHER" id="PTHR38009:SF1">
    <property type="entry name" value="CONSERVED HYPOTHETICAL PHAGE TAIL PROTEIN"/>
    <property type="match status" value="1"/>
</dbReference>
<organism evidence="1 2">
    <name type="scientific">Actinokineospora alba</name>
    <dbReference type="NCBI Taxonomy" id="504798"/>
    <lineage>
        <taxon>Bacteria</taxon>
        <taxon>Bacillati</taxon>
        <taxon>Actinomycetota</taxon>
        <taxon>Actinomycetes</taxon>
        <taxon>Pseudonocardiales</taxon>
        <taxon>Pseudonocardiaceae</taxon>
        <taxon>Actinokineospora</taxon>
    </lineage>
</organism>
<dbReference type="EMBL" id="FNJB01000005">
    <property type="protein sequence ID" value="SDO85950.1"/>
    <property type="molecule type" value="Genomic_DNA"/>
</dbReference>
<dbReference type="Proteomes" id="UP000199651">
    <property type="component" value="Unassembled WGS sequence"/>
</dbReference>
<dbReference type="InterPro" id="IPR010667">
    <property type="entry name" value="Phage_T4_Gp19"/>
</dbReference>
<dbReference type="GO" id="GO:0005198">
    <property type="term" value="F:structural molecule activity"/>
    <property type="evidence" value="ECO:0007669"/>
    <property type="project" value="InterPro"/>
</dbReference>
<keyword evidence="2" id="KW-1185">Reference proteome</keyword>
<dbReference type="NCBIfam" id="TIGR02241">
    <property type="entry name" value="conserved hypothetical phage tail region protein"/>
    <property type="match status" value="1"/>
</dbReference>
<evidence type="ECO:0000313" key="1">
    <source>
        <dbReference type="EMBL" id="SDO85950.1"/>
    </source>
</evidence>
<accession>A0A1H0N0P7</accession>